<keyword evidence="3" id="KW-1185">Reference proteome</keyword>
<sequence>MAPKTSLARDDIHPHEAEGLDYLKDPVYLEADDARHARFESQLRGPKSSQLAYARLPKRSRYIIARVYWALPGFIRFAIIIFPMVAIFTLISRYIFRGRDLLGLSATSLTLVCANIGLVMLIGLVLDSLVEFRHGIRLPLAQNDAIELTSLAFMWCFFALWATSGVVLWLSFAAFEGNIADRYLLAQQFDAKISQRAALGFVMSCIRDMIPERNAAISDLAKCFEKLGVPSDVV</sequence>
<dbReference type="AlphaFoldDB" id="A0A8H6CUR4"/>
<evidence type="ECO:0000313" key="2">
    <source>
        <dbReference type="EMBL" id="KAF5692952.1"/>
    </source>
</evidence>
<keyword evidence="1" id="KW-0812">Transmembrane</keyword>
<evidence type="ECO:0000256" key="1">
    <source>
        <dbReference type="SAM" id="Phobius"/>
    </source>
</evidence>
<organism evidence="2 3">
    <name type="scientific">Fusarium denticulatum</name>
    <dbReference type="NCBI Taxonomy" id="48507"/>
    <lineage>
        <taxon>Eukaryota</taxon>
        <taxon>Fungi</taxon>
        <taxon>Dikarya</taxon>
        <taxon>Ascomycota</taxon>
        <taxon>Pezizomycotina</taxon>
        <taxon>Sordariomycetes</taxon>
        <taxon>Hypocreomycetidae</taxon>
        <taxon>Hypocreales</taxon>
        <taxon>Nectriaceae</taxon>
        <taxon>Fusarium</taxon>
        <taxon>Fusarium fujikuroi species complex</taxon>
    </lineage>
</organism>
<dbReference type="EMBL" id="JAAOAK010000054">
    <property type="protein sequence ID" value="KAF5692952.1"/>
    <property type="molecule type" value="Genomic_DNA"/>
</dbReference>
<keyword evidence="1" id="KW-0472">Membrane</keyword>
<dbReference type="Proteomes" id="UP000562682">
    <property type="component" value="Unassembled WGS sequence"/>
</dbReference>
<comment type="caution">
    <text evidence="2">The sequence shown here is derived from an EMBL/GenBank/DDBJ whole genome shotgun (WGS) entry which is preliminary data.</text>
</comment>
<accession>A0A8H6CUR4</accession>
<gene>
    <name evidence="2" type="ORF">FDENT_2390</name>
</gene>
<reference evidence="2 3" key="1">
    <citation type="submission" date="2020-05" db="EMBL/GenBank/DDBJ databases">
        <title>Identification and distribution of gene clusters putatively required for synthesis of sphingolipid metabolism inhibitors in phylogenetically diverse species of the filamentous fungus Fusarium.</title>
        <authorList>
            <person name="Kim H.-S."/>
            <person name="Busman M."/>
            <person name="Brown D.W."/>
            <person name="Divon H."/>
            <person name="Uhlig S."/>
            <person name="Proctor R.H."/>
        </authorList>
    </citation>
    <scope>NUCLEOTIDE SEQUENCE [LARGE SCALE GENOMIC DNA]</scope>
    <source>
        <strain evidence="2 3">NRRL 25311</strain>
    </source>
</reference>
<evidence type="ECO:0000313" key="3">
    <source>
        <dbReference type="Proteomes" id="UP000562682"/>
    </source>
</evidence>
<protein>
    <submittedName>
        <fullName evidence="2">Uncharacterized protein</fullName>
    </submittedName>
</protein>
<name>A0A8H6CUR4_9HYPO</name>
<feature type="transmembrane region" description="Helical" evidence="1">
    <location>
        <begin position="108"/>
        <end position="130"/>
    </location>
</feature>
<keyword evidence="1" id="KW-1133">Transmembrane helix</keyword>
<feature type="transmembrane region" description="Helical" evidence="1">
    <location>
        <begin position="67"/>
        <end position="96"/>
    </location>
</feature>
<proteinExistence type="predicted"/>
<feature type="transmembrane region" description="Helical" evidence="1">
    <location>
        <begin position="151"/>
        <end position="175"/>
    </location>
</feature>